<dbReference type="GO" id="GO:0000902">
    <property type="term" value="P:cell morphogenesis"/>
    <property type="evidence" value="ECO:0007669"/>
    <property type="project" value="InterPro"/>
</dbReference>
<dbReference type="InterPro" id="IPR018828">
    <property type="entry name" value="RRG7"/>
</dbReference>
<evidence type="ECO:0000313" key="5">
    <source>
        <dbReference type="Proteomes" id="UP000554235"/>
    </source>
</evidence>
<dbReference type="InterPro" id="IPR039867">
    <property type="entry name" value="Furry/Tao3/Mor2"/>
</dbReference>
<keyword evidence="5" id="KW-1185">Reference proteome</keyword>
<dbReference type="Pfam" id="PF14222">
    <property type="entry name" value="MOR2-PAG1_N"/>
    <property type="match status" value="1"/>
</dbReference>
<evidence type="ECO:0000259" key="3">
    <source>
        <dbReference type="PROSITE" id="PS50048"/>
    </source>
</evidence>
<feature type="region of interest" description="Disordered" evidence="2">
    <location>
        <begin position="383"/>
        <end position="427"/>
    </location>
</feature>
<feature type="compositionally biased region" description="Polar residues" evidence="2">
    <location>
        <begin position="3045"/>
        <end position="3055"/>
    </location>
</feature>
<dbReference type="InterPro" id="IPR029473">
    <property type="entry name" value="MOR2-PAG1_mid"/>
</dbReference>
<feature type="domain" description="Zn(2)-C6 fungal-type" evidence="3">
    <location>
        <begin position="2889"/>
        <end position="2919"/>
    </location>
</feature>
<dbReference type="InterPro" id="IPR025614">
    <property type="entry name" value="Cell_morpho_N"/>
</dbReference>
<evidence type="ECO:0000313" key="4">
    <source>
        <dbReference type="EMBL" id="KAF4469615.1"/>
    </source>
</evidence>
<feature type="region of interest" description="Disordered" evidence="2">
    <location>
        <begin position="84"/>
        <end position="162"/>
    </location>
</feature>
<dbReference type="Pfam" id="PF00172">
    <property type="entry name" value="Zn_clus"/>
    <property type="match status" value="1"/>
</dbReference>
<dbReference type="Pfam" id="PF14225">
    <property type="entry name" value="MOR2-PAG1_C"/>
    <property type="match status" value="1"/>
</dbReference>
<dbReference type="GO" id="GO:0000981">
    <property type="term" value="F:DNA-binding transcription factor activity, RNA polymerase II-specific"/>
    <property type="evidence" value="ECO:0007669"/>
    <property type="project" value="InterPro"/>
</dbReference>
<dbReference type="SUPFAM" id="SSF57701">
    <property type="entry name" value="Zn2/Cys6 DNA-binding domain"/>
    <property type="match status" value="1"/>
</dbReference>
<dbReference type="SUPFAM" id="SSF48371">
    <property type="entry name" value="ARM repeat"/>
    <property type="match status" value="1"/>
</dbReference>
<proteinExistence type="predicted"/>
<dbReference type="Proteomes" id="UP000554235">
    <property type="component" value="Unassembled WGS sequence"/>
</dbReference>
<feature type="compositionally biased region" description="Basic residues" evidence="2">
    <location>
        <begin position="280"/>
        <end position="296"/>
    </location>
</feature>
<dbReference type="InterPro" id="IPR025481">
    <property type="entry name" value="Cell_Morphogen_C"/>
</dbReference>
<dbReference type="CDD" id="cd00067">
    <property type="entry name" value="GAL4"/>
    <property type="match status" value="1"/>
</dbReference>
<feature type="compositionally biased region" description="Basic and acidic residues" evidence="2">
    <location>
        <begin position="2946"/>
        <end position="2955"/>
    </location>
</feature>
<dbReference type="InterPro" id="IPR021858">
    <property type="entry name" value="Fun_TF"/>
</dbReference>
<dbReference type="Pfam" id="PF14228">
    <property type="entry name" value="MOR2-PAG1_mid"/>
    <property type="match status" value="3"/>
</dbReference>
<dbReference type="GO" id="GO:0030427">
    <property type="term" value="C:site of polarized growth"/>
    <property type="evidence" value="ECO:0007669"/>
    <property type="project" value="TreeGrafter"/>
</dbReference>
<feature type="region of interest" description="Disordered" evidence="2">
    <location>
        <begin position="2934"/>
        <end position="2970"/>
    </location>
</feature>
<dbReference type="InterPro" id="IPR036864">
    <property type="entry name" value="Zn2-C6_fun-type_DNA-bd_sf"/>
</dbReference>
<dbReference type="Pfam" id="PF11951">
    <property type="entry name" value="Fungal_trans_2"/>
    <property type="match status" value="1"/>
</dbReference>
<dbReference type="Pfam" id="PF10356">
    <property type="entry name" value="RRG7"/>
    <property type="match status" value="2"/>
</dbReference>
<dbReference type="PROSITE" id="PS00463">
    <property type="entry name" value="ZN2_CY6_FUNGAL_1"/>
    <property type="match status" value="1"/>
</dbReference>
<feature type="region of interest" description="Disordered" evidence="2">
    <location>
        <begin position="2437"/>
        <end position="2462"/>
    </location>
</feature>
<dbReference type="InterPro" id="IPR016024">
    <property type="entry name" value="ARM-type_fold"/>
</dbReference>
<feature type="region of interest" description="Disordered" evidence="2">
    <location>
        <begin position="3045"/>
        <end position="3065"/>
    </location>
</feature>
<dbReference type="PANTHER" id="PTHR12295:SF30">
    <property type="entry name" value="PROTEIN FURRY"/>
    <property type="match status" value="1"/>
</dbReference>
<dbReference type="GO" id="GO:0005938">
    <property type="term" value="C:cell cortex"/>
    <property type="evidence" value="ECO:0007669"/>
    <property type="project" value="TreeGrafter"/>
</dbReference>
<dbReference type="EMBL" id="JAADYS010000452">
    <property type="protein sequence ID" value="KAF4469615.1"/>
    <property type="molecule type" value="Genomic_DNA"/>
</dbReference>
<dbReference type="OrthoDB" id="6287725at2759"/>
<dbReference type="InterPro" id="IPR001138">
    <property type="entry name" value="Zn2Cys6_DnaBD"/>
</dbReference>
<gene>
    <name evidence="4" type="ORF">FALBO_3482</name>
</gene>
<organism evidence="4 5">
    <name type="scientific">Fusarium albosuccineum</name>
    <dbReference type="NCBI Taxonomy" id="1237068"/>
    <lineage>
        <taxon>Eukaryota</taxon>
        <taxon>Fungi</taxon>
        <taxon>Dikarya</taxon>
        <taxon>Ascomycota</taxon>
        <taxon>Pezizomycotina</taxon>
        <taxon>Sordariomycetes</taxon>
        <taxon>Hypocreomycetidae</taxon>
        <taxon>Hypocreales</taxon>
        <taxon>Nectriaceae</taxon>
        <taxon>Fusarium</taxon>
        <taxon>Fusarium decemcellulare species complex</taxon>
    </lineage>
</organism>
<accession>A0A8H4LH97</accession>
<reference evidence="4 5" key="1">
    <citation type="submission" date="2020-01" db="EMBL/GenBank/DDBJ databases">
        <title>Identification and distribution of gene clusters putatively required for synthesis of sphingolipid metabolism inhibitors in phylogenetically diverse species of the filamentous fungus Fusarium.</title>
        <authorList>
            <person name="Kim H.-S."/>
            <person name="Busman M."/>
            <person name="Brown D.W."/>
            <person name="Divon H."/>
            <person name="Uhlig S."/>
            <person name="Proctor R.H."/>
        </authorList>
    </citation>
    <scope>NUCLEOTIDE SEQUENCE [LARGE SCALE GENOMIC DNA]</scope>
    <source>
        <strain evidence="4 5">NRRL 20459</strain>
    </source>
</reference>
<dbReference type="PROSITE" id="PS50048">
    <property type="entry name" value="ZN2_CY6_FUNGAL_2"/>
    <property type="match status" value="1"/>
</dbReference>
<dbReference type="GO" id="GO:0008270">
    <property type="term" value="F:zinc ion binding"/>
    <property type="evidence" value="ECO:0007669"/>
    <property type="project" value="InterPro"/>
</dbReference>
<dbReference type="SMART" id="SM00066">
    <property type="entry name" value="GAL4"/>
    <property type="match status" value="1"/>
</dbReference>
<name>A0A8H4LH97_9HYPO</name>
<dbReference type="Gene3D" id="4.10.240.10">
    <property type="entry name" value="Zn(2)-C6 fungal-type DNA-binding domain"/>
    <property type="match status" value="1"/>
</dbReference>
<evidence type="ECO:0000256" key="1">
    <source>
        <dbReference type="ARBA" id="ARBA00023242"/>
    </source>
</evidence>
<sequence>MVSLLDTKPLSSRTTYLESRVAGIPSLQHCFTPARLSCCGLAPKLHWTLPAPHGSALVSPTPRNTYEKIVLVIADNPLCDPVVPSQPLPDHLQDPLRFSPRSVSRLDEEEEEDEISWDRTLRPVALDPPAAHRPAHSRDSSAEKISQPPPTLTSPRIHGPHSRGVIGGVVERVVDPKSAAYGHHRQTSIVHGIQHSRNGSLASTSSSPLSPQMIAAAGVGFDRPDMPSVGARLESDAGFPSRPPTALSGSTATMDRPAAAAAADISPHGATQRKLERMHSKSRRDHTPHHSHSSRHHKDDQKTVGEYALHVLFTSFIAQAEEKLTECVTVPFDPEPHVEQVCGPGVDPAFDQLIVALGHIAKPKPKALIDSMMLWRKSKSDAANEARSHLQQSRGILPGGPLLRRNTEPPGQPGAPGSGSSESVFPNGPPTLAARQEFVAQAERRSTVSIYILCRVLLEVISQSNLASITPEMEDKLESIIFGQLKIADSEQLMVSPLKLANWNLFAQLLGHMSDINFASVTRRFIEDLDGSLQERVVKSPTSSSGRDAEGKVELVLGGMKHLKLKISPEDAWEQSCDFLISLGRLFQKSHGQRVKTAFCQVIDMLLLPIAAKASNSHFMHPKWAEVLSAVGPRLAQMFMKPRHWNFAFPLTATLLCVSSPDNFGSQWLQLILPLQTKVKDRFTKPLCLQVISRLLWTYMYRTNDTPQGAVRKIDEVTKLVLPSSKRSLVASDTICTEPLIQIIRIIGFKYPEYCFRNVIFPLINAELFTSNKELRVEQLDPDRVVVGIRAFLYIMSDLEKGEQGQPPFPQFYETATSIPDRFPVSPAVSSPRNSPLSQPTAISKEEYITRPVLTHVLSDGVREFYLKFCEILGKITIICDNTFGGQAALDEKFNSPGPKTPITETFTFSRKDDHQNAADQKQAFYELLHVAVQALPRCLSVDIPFNSLINLLCTGTAHVQYNIAESSANSLKAIARQSHAQQVTMGFARFIFNFDDRYSTMSDGGMLGHSHIENTLRLYVELLQIWIEEIRQKSRDAATEQPEANASDKRALKLDLSSIWAEVDQAEAHGLFFLCSQSRRVRHFAVTVLRLIVEFDKALGKEASEDKDSMRLIDILENESSKVMDFNDEQLSVAERSRLQRGLQNTNHQGALVELCASDNPYDTTLWFKIFPNLIRMAYERCPFTVTICRDLICNRILQMYKPIVYLSEPSRGLYYNGDPGSARTGGRSATAHPEVMVEQWKLYLIFACTTLADPGALPTPQDPQHVRKTSKASSKDKIVTARMLFKYLIPLLSVSSASVRDAVVVAMGSINIHIYRTLLEELQGQVSRCNDEARARIHQRTNSNPRRNRKMDLLRTEITHVFKLTSHFLSEPEVYNGEFFLTTLTAYTKDLKLFLMDGEVQMDWEFQKLRRHYCGLMEALFEGINRTKDPSRWMTFESRKSAFSLMEDWCGFSPNQTQIRAREDTMRQSLIDQQTLGETGTVTAAMEIEKRNLRTAALSAMAALCGGPISVTTESNVVLQFDIRRMLAWIEAIFNSGSDRMNVIGRRALKNLIVHNQEVPYLMEHCIARCYLANVPKVLESYFAVVTQVLQDHIDYPCPFWKLLGLCLFTLGNDQSEIRSKSATVLRSLEARQQRNSKIQDFDISISDKTQAVYKLAQFEISKRLAKQHTELAFHIFSEFTLYFKDLQPAAQRNVVAVILPWIQSIELKLDPNGGPTAQSFVLLANLLEITIKSSGALHNEVQALWQALATGPHPGNVRLVLDFIMQLCLERREQNFVEYAKQIVVFLSTTNSTPGIKVVEFLLMQITPKAMVPNEKRDAVPPPPDISLLPYCADLAEALPVGTKQAGFSLGQLSLILLVDLMVSPVHLTQENVPLLLQVVTVLWDHYTPLVQEQAREMLVHLIHELVISQIDDQTQEVDKKSIEDLIDLVRRHDRSVVWGYEDSNGKVDDRDSKVPPSMEFLTAEVVKTFEMTFPGIKEQWGRLSLTWATSCPVRHLACRSFQIFRCVLTSVDQLMLGDMLARLSNTIADEDPEIQSFSMEILTTLKTLIVKLDADNLLNFPQLFWTTCACLESINEREFLEAVEMLNKFLSKLDLSLSNVRRILIDGQPARWEGLFEGVQPLLHKGLRSSLCWQPTLDTMDKLVHLPSDGFIGDDTRLFFALLANFPRFLYELEKPSLDENVVNSAKMLMEEADRQGLASIAVALDDFTSGKPQGSSKDFIFELWGALREYYLPHLDFQMITFLTGLLTNSLSWVKIQTMRILCVAIPEVDMRKPELAGHGSDLISPLLRLLQTEFCMEALDVLDNIMAMSGNHMDKHHLRMSMTRSTSRAIRKEYERTQSLFGIPEASGWAIPVPAKKTDATRANIHAAFYTCQGSEGMLTETAPTPDVEFHADDIPYGYFGTSERTETMLSDEGRGDVHVGDLATKLDSLDDFFDEPTSPATDDDGRSSRTITEYTPESFETGAELYDEQILPILHEASNNTSFQNGFADRSPALSREASSNTMNPGAFNVVVPNNRPGLHLRSITSPSAPASYQPQMGDIISDDEYVGGFSDADDERPSTGHTESAFFLENMIKPRDSMRSRLQTRQNPHGIMSMLFRGFQKASRHVSSPLKWPSARIAVRHISSDNSGQGPAPFKLIYPESPNKEHSDLATFLSYVERTRLSKRSTVYRGTLYEYTVADTLSQYGFFLKRVGGVSDRGMDLLGTWTPPSTSHTMKVILQCKAGARSPSPMYVRELKGVMAVAPPGWRGGDVLGLLVGEKPATRGVQSEMNATEAALGYVCCSKEGEVMQLLWNVRAQEMGLDGISVGVRYGEDQQENKLVLMKGGKMLPLLEKTKPEEQEATPVADLDESRFIAELAGDLTHIVILDRPTMLTPPHRRLSGCLTCRRRHKKCDEKRPVCRVCQKSGRECEYGSELKWAAVDNSGSFAAKHNSKKKTRGQSDTRDSSARRRLHSTHQGPTAPDQLILNVYTDRPSGASLENLSVGPTEDPVLDMWVSSAIDLSAWDNSGTVQGLTPFLDPPPGIDLPEELVPDLHDTQATGKVDNNQDIEPDAPTGNLEETGPLVSRLEACVAKSGQNPLLSTPLSSSSEEIAYTYLSMFNYGHNNSDLITKRQSQASTLLRNAVAFLESEKRNRGQEVSRQNHALSVLSLREVTLAAYLMRIVTEVMSGSQAAEDYLQSAYQLMVELDYIESMPESFYARLLVQRFAIIDVVLAFLRRRKPIARMSFVLYQQHEDMGGDEPAFRELTGCPQLVLTFLARISHLAHDIAAFEGDNSPLLAEAYQLETEMRIWGQRYSTPLVQRVDQEAHSDNSRKYLDVLSECFYWTAQLLLARRVFLDATSSSRVQFLRKHLFNLMDQLPAGCGPDSSLPFPFYMAAREAVTAKDRDWVRRKHAEMMNMYRDRARDIMMGLTEEIWSKADEAALASRQDLHGSLVVLENDMYIHVLDTVASHFVF</sequence>
<evidence type="ECO:0000256" key="2">
    <source>
        <dbReference type="SAM" id="MobiDB-lite"/>
    </source>
</evidence>
<keyword evidence="1" id="KW-0539">Nucleus</keyword>
<dbReference type="PANTHER" id="PTHR12295">
    <property type="entry name" value="FURRY-RELATED"/>
    <property type="match status" value="1"/>
</dbReference>
<comment type="caution">
    <text evidence="4">The sequence shown here is derived from an EMBL/GenBank/DDBJ whole genome shotgun (WGS) entry which is preliminary data.</text>
</comment>
<protein>
    <submittedName>
        <fullName evidence="4">Cell morphogenesis PAG1</fullName>
    </submittedName>
</protein>
<feature type="region of interest" description="Disordered" evidence="2">
    <location>
        <begin position="225"/>
        <end position="301"/>
    </location>
</feature>